<name>A0A211ZGM9_9PROT</name>
<keyword evidence="3" id="KW-1185">Reference proteome</keyword>
<feature type="signal peptide" evidence="1">
    <location>
        <begin position="1"/>
        <end position="25"/>
    </location>
</feature>
<organism evidence="2 3">
    <name type="scientific">Inquilinus limosus</name>
    <dbReference type="NCBI Taxonomy" id="171674"/>
    <lineage>
        <taxon>Bacteria</taxon>
        <taxon>Pseudomonadati</taxon>
        <taxon>Pseudomonadota</taxon>
        <taxon>Alphaproteobacteria</taxon>
        <taxon>Rhodospirillales</taxon>
        <taxon>Rhodospirillaceae</taxon>
        <taxon>Inquilinus</taxon>
    </lineage>
</organism>
<protein>
    <recommendedName>
        <fullName evidence="4">Lipoprotein</fullName>
    </recommendedName>
</protein>
<feature type="chain" id="PRO_5013075219" description="Lipoprotein" evidence="1">
    <location>
        <begin position="26"/>
        <end position="146"/>
    </location>
</feature>
<dbReference type="PROSITE" id="PS51257">
    <property type="entry name" value="PROKAR_LIPOPROTEIN"/>
    <property type="match status" value="1"/>
</dbReference>
<dbReference type="RefSeq" id="WP_088154162.1">
    <property type="nucleotide sequence ID" value="NZ_NHON01000061.1"/>
</dbReference>
<evidence type="ECO:0008006" key="4">
    <source>
        <dbReference type="Google" id="ProtNLM"/>
    </source>
</evidence>
<evidence type="ECO:0000313" key="3">
    <source>
        <dbReference type="Proteomes" id="UP000196655"/>
    </source>
</evidence>
<dbReference type="OrthoDB" id="8634022at2"/>
<dbReference type="EMBL" id="NHON01000061">
    <property type="protein sequence ID" value="OWJ64334.1"/>
    <property type="molecule type" value="Genomic_DNA"/>
</dbReference>
<dbReference type="AlphaFoldDB" id="A0A211ZGM9"/>
<proteinExistence type="predicted"/>
<accession>A0A211ZGM9</accession>
<comment type="caution">
    <text evidence="2">The sequence shown here is derived from an EMBL/GenBank/DDBJ whole genome shotgun (WGS) entry which is preliminary data.</text>
</comment>
<sequence>MLPTQKTIALTAGVSLLLAACANFSGVDRLVGQNISVAYAKFGPAGSTSREGFYTVHHWSGQELQAYEAFVQTGSEYAGQQIVGMQTNVGGSQSPIIQDQYRPVGYNETRYNELACELSYTTDETNTIVDFDLVGNMCSSFLRSLS</sequence>
<dbReference type="Proteomes" id="UP000196655">
    <property type="component" value="Unassembled WGS sequence"/>
</dbReference>
<reference evidence="3" key="1">
    <citation type="submission" date="2017-05" db="EMBL/GenBank/DDBJ databases">
        <authorList>
            <person name="Macchi M."/>
            <person name="Festa S."/>
            <person name="Coppotelli B.M."/>
            <person name="Morelli I.S."/>
        </authorList>
    </citation>
    <scope>NUCLEOTIDE SEQUENCE [LARGE SCALE GENOMIC DNA]</scope>
    <source>
        <strain evidence="3">I</strain>
    </source>
</reference>
<gene>
    <name evidence="2" type="ORF">BWR60_25260</name>
</gene>
<keyword evidence="1" id="KW-0732">Signal</keyword>
<evidence type="ECO:0000256" key="1">
    <source>
        <dbReference type="SAM" id="SignalP"/>
    </source>
</evidence>
<evidence type="ECO:0000313" key="2">
    <source>
        <dbReference type="EMBL" id="OWJ64334.1"/>
    </source>
</evidence>